<comment type="caution">
    <text evidence="1">The sequence shown here is derived from an EMBL/GenBank/DDBJ whole genome shotgun (WGS) entry which is preliminary data.</text>
</comment>
<evidence type="ECO:0000313" key="2">
    <source>
        <dbReference type="Proteomes" id="UP000295504"/>
    </source>
</evidence>
<dbReference type="Proteomes" id="UP000295504">
    <property type="component" value="Unassembled WGS sequence"/>
</dbReference>
<dbReference type="OrthoDB" id="1956661at2"/>
<evidence type="ECO:0000313" key="1">
    <source>
        <dbReference type="EMBL" id="TCQ08016.1"/>
    </source>
</evidence>
<dbReference type="AlphaFoldDB" id="A0A4R2TXP8"/>
<gene>
    <name evidence="1" type="ORF">EDD79_1001100</name>
</gene>
<accession>A0A4R2TXP8</accession>
<keyword evidence="2" id="KW-1185">Reference proteome</keyword>
<name>A0A4R2TXP8_9FIRM</name>
<organism evidence="1 2">
    <name type="scientific">Serpentinicella alkaliphila</name>
    <dbReference type="NCBI Taxonomy" id="1734049"/>
    <lineage>
        <taxon>Bacteria</taxon>
        <taxon>Bacillati</taxon>
        <taxon>Bacillota</taxon>
        <taxon>Clostridia</taxon>
        <taxon>Peptostreptococcales</taxon>
        <taxon>Natronincolaceae</taxon>
        <taxon>Serpentinicella</taxon>
    </lineage>
</organism>
<dbReference type="EMBL" id="SLYC01000001">
    <property type="protein sequence ID" value="TCQ08016.1"/>
    <property type="molecule type" value="Genomic_DNA"/>
</dbReference>
<dbReference type="PROSITE" id="PS51257">
    <property type="entry name" value="PROKAR_LIPOPROTEIN"/>
    <property type="match status" value="1"/>
</dbReference>
<reference evidence="1 2" key="1">
    <citation type="submission" date="2019-03" db="EMBL/GenBank/DDBJ databases">
        <title>Genomic Encyclopedia of Type Strains, Phase IV (KMG-IV): sequencing the most valuable type-strain genomes for metagenomic binning, comparative biology and taxonomic classification.</title>
        <authorList>
            <person name="Goeker M."/>
        </authorList>
    </citation>
    <scope>NUCLEOTIDE SEQUENCE [LARGE SCALE GENOMIC DNA]</scope>
    <source>
        <strain evidence="1 2">DSM 100013</strain>
    </source>
</reference>
<protein>
    <recommendedName>
        <fullName evidence="3">Lipoprotein</fullName>
    </recommendedName>
</protein>
<dbReference type="RefSeq" id="WP_132847193.1">
    <property type="nucleotide sequence ID" value="NZ_CP058648.1"/>
</dbReference>
<evidence type="ECO:0008006" key="3">
    <source>
        <dbReference type="Google" id="ProtNLM"/>
    </source>
</evidence>
<proteinExistence type="predicted"/>
<sequence>MIKKTCIVLICFISIFIISGCGNNNNINSLDETNDKNINENVFDSIANEKESISLEGLLALLLEANAIELKNINNETLGVINDRNKITQFVNRISEYEIKDDYTERTSQNVIGPINIYFNDGTAIYGLMKENYMYIDGYYFLVNRNERNYIVSYFGNNIQEIFTSQ</sequence>